<evidence type="ECO:0000313" key="3">
    <source>
        <dbReference type="EMBL" id="KAJ7388735.1"/>
    </source>
</evidence>
<feature type="region of interest" description="Disordered" evidence="1">
    <location>
        <begin position="77"/>
        <end position="100"/>
    </location>
</feature>
<evidence type="ECO:0000313" key="4">
    <source>
        <dbReference type="Proteomes" id="UP001163046"/>
    </source>
</evidence>
<evidence type="ECO:0000256" key="1">
    <source>
        <dbReference type="SAM" id="MobiDB-lite"/>
    </source>
</evidence>
<feature type="compositionally biased region" description="Basic and acidic residues" evidence="1">
    <location>
        <begin position="78"/>
        <end position="94"/>
    </location>
</feature>
<sequence length="100" mass="12034">MGVRRIVAIFLVICLIAALLYESEAYLSPASQASNRRRRRRITQYNRPDDQYTDQLVADNMENERKTELENDLEIDEMETKLDDQKRHQKRDSYYYDEEI</sequence>
<dbReference type="AlphaFoldDB" id="A0A9W9ZWG2"/>
<keyword evidence="4" id="KW-1185">Reference proteome</keyword>
<name>A0A9W9ZWG2_9CNID</name>
<reference evidence="3" key="1">
    <citation type="submission" date="2023-01" db="EMBL/GenBank/DDBJ databases">
        <title>Genome assembly of the deep-sea coral Lophelia pertusa.</title>
        <authorList>
            <person name="Herrera S."/>
            <person name="Cordes E."/>
        </authorList>
    </citation>
    <scope>NUCLEOTIDE SEQUENCE</scope>
    <source>
        <strain evidence="3">USNM1676648</strain>
        <tissue evidence="3">Polyp</tissue>
    </source>
</reference>
<comment type="caution">
    <text evidence="3">The sequence shown here is derived from an EMBL/GenBank/DDBJ whole genome shotgun (WGS) entry which is preliminary data.</text>
</comment>
<dbReference type="Proteomes" id="UP001163046">
    <property type="component" value="Unassembled WGS sequence"/>
</dbReference>
<proteinExistence type="predicted"/>
<gene>
    <name evidence="3" type="ORF">OS493_035845</name>
</gene>
<feature type="region of interest" description="Disordered" evidence="1">
    <location>
        <begin position="29"/>
        <end position="52"/>
    </location>
</feature>
<evidence type="ECO:0000256" key="2">
    <source>
        <dbReference type="SAM" id="SignalP"/>
    </source>
</evidence>
<accession>A0A9W9ZWG2</accession>
<feature type="chain" id="PRO_5040748621" evidence="2">
    <location>
        <begin position="26"/>
        <end position="100"/>
    </location>
</feature>
<protein>
    <submittedName>
        <fullName evidence="3">Uncharacterized protein</fullName>
    </submittedName>
</protein>
<keyword evidence="2" id="KW-0732">Signal</keyword>
<feature type="signal peptide" evidence="2">
    <location>
        <begin position="1"/>
        <end position="25"/>
    </location>
</feature>
<organism evidence="3 4">
    <name type="scientific">Desmophyllum pertusum</name>
    <dbReference type="NCBI Taxonomy" id="174260"/>
    <lineage>
        <taxon>Eukaryota</taxon>
        <taxon>Metazoa</taxon>
        <taxon>Cnidaria</taxon>
        <taxon>Anthozoa</taxon>
        <taxon>Hexacorallia</taxon>
        <taxon>Scleractinia</taxon>
        <taxon>Caryophylliina</taxon>
        <taxon>Caryophylliidae</taxon>
        <taxon>Desmophyllum</taxon>
    </lineage>
</organism>
<dbReference type="EMBL" id="MU825452">
    <property type="protein sequence ID" value="KAJ7388735.1"/>
    <property type="molecule type" value="Genomic_DNA"/>
</dbReference>